<keyword evidence="2" id="KW-1185">Reference proteome</keyword>
<organism evidence="1 2">
    <name type="scientific">Hibiscus sabdariffa</name>
    <name type="common">roselle</name>
    <dbReference type="NCBI Taxonomy" id="183260"/>
    <lineage>
        <taxon>Eukaryota</taxon>
        <taxon>Viridiplantae</taxon>
        <taxon>Streptophyta</taxon>
        <taxon>Embryophyta</taxon>
        <taxon>Tracheophyta</taxon>
        <taxon>Spermatophyta</taxon>
        <taxon>Magnoliopsida</taxon>
        <taxon>eudicotyledons</taxon>
        <taxon>Gunneridae</taxon>
        <taxon>Pentapetalae</taxon>
        <taxon>rosids</taxon>
        <taxon>malvids</taxon>
        <taxon>Malvales</taxon>
        <taxon>Malvaceae</taxon>
        <taxon>Malvoideae</taxon>
        <taxon>Hibiscus</taxon>
    </lineage>
</organism>
<dbReference type="EMBL" id="JBBPBM010000001">
    <property type="protein sequence ID" value="KAK8600595.1"/>
    <property type="molecule type" value="Genomic_DNA"/>
</dbReference>
<evidence type="ECO:0000313" key="2">
    <source>
        <dbReference type="Proteomes" id="UP001472677"/>
    </source>
</evidence>
<comment type="caution">
    <text evidence="1">The sequence shown here is derived from an EMBL/GenBank/DDBJ whole genome shotgun (WGS) entry which is preliminary data.</text>
</comment>
<reference evidence="1 2" key="1">
    <citation type="journal article" date="2024" name="G3 (Bethesda)">
        <title>Genome assembly of Hibiscus sabdariffa L. provides insights into metabolisms of medicinal natural products.</title>
        <authorList>
            <person name="Kim T."/>
        </authorList>
    </citation>
    <scope>NUCLEOTIDE SEQUENCE [LARGE SCALE GENOMIC DNA]</scope>
    <source>
        <strain evidence="1">TK-2024</strain>
        <tissue evidence="1">Old leaves</tissue>
    </source>
</reference>
<proteinExistence type="predicted"/>
<evidence type="ECO:0000313" key="1">
    <source>
        <dbReference type="EMBL" id="KAK8600595.1"/>
    </source>
</evidence>
<protein>
    <submittedName>
        <fullName evidence="1">Uncharacterized protein</fullName>
    </submittedName>
</protein>
<sequence length="91" mass="10273">MWEVAVQALQLQVWNSTAGLAVARELVRWSPPDVDWVKINSDSAQHEMDGRQRDKETAGILNCSVRTVHGGRGHVTPIYHDKLTLQQVEKL</sequence>
<accession>A0ABR2GCQ8</accession>
<dbReference type="Proteomes" id="UP001472677">
    <property type="component" value="Unassembled WGS sequence"/>
</dbReference>
<gene>
    <name evidence="1" type="ORF">V6N12_050448</name>
</gene>
<name>A0ABR2GCQ8_9ROSI</name>